<dbReference type="PANTHER" id="PTHR14119:SF3">
    <property type="entry name" value="ISOCHORISMATASE DOMAIN-CONTAINING PROTEIN 2"/>
    <property type="match status" value="1"/>
</dbReference>
<evidence type="ECO:0000313" key="2">
    <source>
        <dbReference type="EMBL" id="KJV09865.1"/>
    </source>
</evidence>
<dbReference type="InterPro" id="IPR050993">
    <property type="entry name" value="Isochorismatase_domain"/>
</dbReference>
<dbReference type="InterPro" id="IPR000868">
    <property type="entry name" value="Isochorismatase-like_dom"/>
</dbReference>
<feature type="domain" description="Isochorismatase-like" evidence="1">
    <location>
        <begin position="8"/>
        <end position="155"/>
    </location>
</feature>
<dbReference type="PANTHER" id="PTHR14119">
    <property type="entry name" value="HYDROLASE"/>
    <property type="match status" value="1"/>
</dbReference>
<dbReference type="Pfam" id="PF00857">
    <property type="entry name" value="Isochorismatase"/>
    <property type="match status" value="1"/>
</dbReference>
<sequence length="182" mass="19442">MLLTAETSALLLVDYQGKLMPMIDGAETVLNRALLLAEAAHLCGVPIWATEQYPQGLGGTAPALVPWIERVFTKTHFNAAAELDLREALAPWRGRRIILGGCEAHVCLLQTALGLHSLGWPVTVVSDAIGSRRASDKGAALHRLTQAGISLISAEMAAFEWVQHRDAPAFKAVLTAVKKGAS</sequence>
<dbReference type="Gene3D" id="3.40.50.850">
    <property type="entry name" value="Isochorismatase-like"/>
    <property type="match status" value="1"/>
</dbReference>
<dbReference type="PATRIC" id="fig|552518.3.peg.1009"/>
<evidence type="ECO:0000313" key="3">
    <source>
        <dbReference type="Proteomes" id="UP000033774"/>
    </source>
</evidence>
<name>A0A0F3ISZ4_9PROT</name>
<evidence type="ECO:0000259" key="1">
    <source>
        <dbReference type="Pfam" id="PF00857"/>
    </source>
</evidence>
<proteinExistence type="predicted"/>
<gene>
    <name evidence="2" type="ORF">VZ95_08735</name>
</gene>
<accession>A0A0F3ISZ4</accession>
<keyword evidence="3" id="KW-1185">Reference proteome</keyword>
<dbReference type="InterPro" id="IPR036380">
    <property type="entry name" value="Isochorismatase-like_sf"/>
</dbReference>
<organism evidence="2 3">
    <name type="scientific">Elstera litoralis</name>
    <dbReference type="NCBI Taxonomy" id="552518"/>
    <lineage>
        <taxon>Bacteria</taxon>
        <taxon>Pseudomonadati</taxon>
        <taxon>Pseudomonadota</taxon>
        <taxon>Alphaproteobacteria</taxon>
        <taxon>Rhodospirillales</taxon>
        <taxon>Rhodospirillaceae</taxon>
        <taxon>Elstera</taxon>
    </lineage>
</organism>
<dbReference type="AlphaFoldDB" id="A0A0F3ISZ4"/>
<dbReference type="RefSeq" id="WP_045775509.1">
    <property type="nucleotide sequence ID" value="NZ_LAJY01000199.1"/>
</dbReference>
<dbReference type="EMBL" id="LAJY01000199">
    <property type="protein sequence ID" value="KJV09865.1"/>
    <property type="molecule type" value="Genomic_DNA"/>
</dbReference>
<comment type="caution">
    <text evidence="2">The sequence shown here is derived from an EMBL/GenBank/DDBJ whole genome shotgun (WGS) entry which is preliminary data.</text>
</comment>
<dbReference type="Proteomes" id="UP000033774">
    <property type="component" value="Unassembled WGS sequence"/>
</dbReference>
<reference evidence="2 3" key="1">
    <citation type="submission" date="2015-03" db="EMBL/GenBank/DDBJ databases">
        <title>Draft genome sequence of Elstera litoralis.</title>
        <authorList>
            <person name="Rahalkar M.C."/>
            <person name="Dhakephalkar P.K."/>
            <person name="Pore S.D."/>
            <person name="Arora P."/>
            <person name="Kapse N.G."/>
            <person name="Pandit P.S."/>
        </authorList>
    </citation>
    <scope>NUCLEOTIDE SEQUENCE [LARGE SCALE GENOMIC DNA]</scope>
    <source>
        <strain evidence="2 3">Dia-1</strain>
    </source>
</reference>
<dbReference type="OrthoDB" id="9796958at2"/>
<protein>
    <recommendedName>
        <fullName evidence="1">Isochorismatase-like domain-containing protein</fullName>
    </recommendedName>
</protein>
<dbReference type="SUPFAM" id="SSF52499">
    <property type="entry name" value="Isochorismatase-like hydrolases"/>
    <property type="match status" value="1"/>
</dbReference>